<accession>A0AA38MWF2</accession>
<feature type="region of interest" description="Disordered" evidence="1">
    <location>
        <begin position="55"/>
        <end position="86"/>
    </location>
</feature>
<organism evidence="2 3">
    <name type="scientific">Lentinula guzmanii</name>
    <dbReference type="NCBI Taxonomy" id="2804957"/>
    <lineage>
        <taxon>Eukaryota</taxon>
        <taxon>Fungi</taxon>
        <taxon>Dikarya</taxon>
        <taxon>Basidiomycota</taxon>
        <taxon>Agaricomycotina</taxon>
        <taxon>Agaricomycetes</taxon>
        <taxon>Agaricomycetidae</taxon>
        <taxon>Agaricales</taxon>
        <taxon>Marasmiineae</taxon>
        <taxon>Omphalotaceae</taxon>
        <taxon>Lentinula</taxon>
    </lineage>
</organism>
<reference evidence="2" key="2">
    <citation type="journal article" date="2023" name="Proc. Natl. Acad. Sci. U.S.A.">
        <title>A global phylogenomic analysis of the shiitake genus Lentinula.</title>
        <authorList>
            <person name="Sierra-Patev S."/>
            <person name="Min B."/>
            <person name="Naranjo-Ortiz M."/>
            <person name="Looney B."/>
            <person name="Konkel Z."/>
            <person name="Slot J.C."/>
            <person name="Sakamoto Y."/>
            <person name="Steenwyk J.L."/>
            <person name="Rokas A."/>
            <person name="Carro J."/>
            <person name="Camarero S."/>
            <person name="Ferreira P."/>
            <person name="Molpeceres G."/>
            <person name="Ruiz-Duenas F.J."/>
            <person name="Serrano A."/>
            <person name="Henrissat B."/>
            <person name="Drula E."/>
            <person name="Hughes K.W."/>
            <person name="Mata J.L."/>
            <person name="Ishikawa N.K."/>
            <person name="Vargas-Isla R."/>
            <person name="Ushijima S."/>
            <person name="Smith C.A."/>
            <person name="Donoghue J."/>
            <person name="Ahrendt S."/>
            <person name="Andreopoulos W."/>
            <person name="He G."/>
            <person name="LaButti K."/>
            <person name="Lipzen A."/>
            <person name="Ng V."/>
            <person name="Riley R."/>
            <person name="Sandor L."/>
            <person name="Barry K."/>
            <person name="Martinez A.T."/>
            <person name="Xiao Y."/>
            <person name="Gibbons J.G."/>
            <person name="Terashima K."/>
            <person name="Grigoriev I.V."/>
            <person name="Hibbett D."/>
        </authorList>
    </citation>
    <scope>NUCLEOTIDE SEQUENCE</scope>
    <source>
        <strain evidence="2">ET3784</strain>
    </source>
</reference>
<gene>
    <name evidence="2" type="ORF">DFJ43DRAFT_1042365</name>
</gene>
<dbReference type="Proteomes" id="UP001176059">
    <property type="component" value="Unassembled WGS sequence"/>
</dbReference>
<protein>
    <submittedName>
        <fullName evidence="2">Uncharacterized protein</fullName>
    </submittedName>
</protein>
<evidence type="ECO:0000313" key="2">
    <source>
        <dbReference type="EMBL" id="KAJ3721337.1"/>
    </source>
</evidence>
<keyword evidence="3" id="KW-1185">Reference proteome</keyword>
<proteinExistence type="predicted"/>
<evidence type="ECO:0000313" key="3">
    <source>
        <dbReference type="Proteomes" id="UP001176059"/>
    </source>
</evidence>
<comment type="caution">
    <text evidence="2">The sequence shown here is derived from an EMBL/GenBank/DDBJ whole genome shotgun (WGS) entry which is preliminary data.</text>
</comment>
<name>A0AA38MWF2_9AGAR</name>
<sequence>MPSKSTPETVITSIPSPEAVVISTFASPRPAPPPIVVPLFASTVQLRRHAVLALHENLDPKPRSYHPYPQTKRPVPSNVPAPGSPLTPITPGHPVDAGGRQTEPRLILVPPPHGTLTVPKLGLAEAVARDYRKVILDLAMDIHQSLTDQDSQSKNAARARIEHEIPHLKLHEDHWGADILLRDQLKSMKDVANKVSRRERRKNNEGSDCISNRAPDIRTTCVLAIRMTADRIHICRLRTQVQSVYASNRLKTQSELPARSFPTLVPNTRSPLFYANSKMPRTSYTVCKTSKLTLLSIRAYFISTLDHRGTFIPLPTAAPNSKHDSLRRPHVDYWLPPVSQAYVHRVITHFHGERFAIYFQRYHTLPENTSLNFRGNLVITRMGSKNPLNPVNMKAGKRSDARKARAIVKKFAPLLAWFQADHERELPDDIWL</sequence>
<reference evidence="2" key="1">
    <citation type="submission" date="2022-08" db="EMBL/GenBank/DDBJ databases">
        <authorList>
            <consortium name="DOE Joint Genome Institute"/>
            <person name="Min B."/>
            <person name="Sierra-Patev S."/>
            <person name="Naranjo-Ortiz M."/>
            <person name="Looney B."/>
            <person name="Konkel Z."/>
            <person name="Slot J.C."/>
            <person name="Sakamoto Y."/>
            <person name="Steenwyk J.L."/>
            <person name="Rokas A."/>
            <person name="Carro J."/>
            <person name="Camarero S."/>
            <person name="Ferreira P."/>
            <person name="Molpeceres G."/>
            <person name="Ruiz-duenas F.J."/>
            <person name="Serrano A."/>
            <person name="Henrissat B."/>
            <person name="Drula E."/>
            <person name="Hughes K.W."/>
            <person name="Mata J.L."/>
            <person name="Ishikawa N.K."/>
            <person name="Vargas-Isla R."/>
            <person name="Ushijima S."/>
            <person name="Smith C.A."/>
            <person name="Ahrendt S."/>
            <person name="Andreopoulos W."/>
            <person name="He G."/>
            <person name="LaButti K."/>
            <person name="Lipzen A."/>
            <person name="Ng V."/>
            <person name="Riley R."/>
            <person name="Sandor L."/>
            <person name="Barry K."/>
            <person name="Martinez A.T."/>
            <person name="Xiao Y."/>
            <person name="Gibbons J.G."/>
            <person name="Terashima K."/>
            <person name="Hibbett D.S."/>
            <person name="Grigoriev I.V."/>
        </authorList>
    </citation>
    <scope>NUCLEOTIDE SEQUENCE</scope>
    <source>
        <strain evidence="2">ET3784</strain>
    </source>
</reference>
<evidence type="ECO:0000256" key="1">
    <source>
        <dbReference type="SAM" id="MobiDB-lite"/>
    </source>
</evidence>
<dbReference type="AlphaFoldDB" id="A0AA38MWF2"/>
<dbReference type="EMBL" id="JANVFO010000059">
    <property type="protein sequence ID" value="KAJ3721337.1"/>
    <property type="molecule type" value="Genomic_DNA"/>
</dbReference>